<name>A0ABX5XIP5_9BACT</name>
<gene>
    <name evidence="2" type="ORF">TBK1r_01910</name>
</gene>
<evidence type="ECO:0000259" key="1">
    <source>
        <dbReference type="Pfam" id="PF10263"/>
    </source>
</evidence>
<reference evidence="2 3" key="1">
    <citation type="submission" date="2019-02" db="EMBL/GenBank/DDBJ databases">
        <title>Deep-cultivation of Planctomycetes and their phenomic and genomic characterization uncovers novel biology.</title>
        <authorList>
            <person name="Wiegand S."/>
            <person name="Jogler M."/>
            <person name="Boedeker C."/>
            <person name="Pinto D."/>
            <person name="Vollmers J."/>
            <person name="Rivas-Marin E."/>
            <person name="Kohn T."/>
            <person name="Peeters S.H."/>
            <person name="Heuer A."/>
            <person name="Rast P."/>
            <person name="Oberbeckmann S."/>
            <person name="Bunk B."/>
            <person name="Jeske O."/>
            <person name="Meyerdierks A."/>
            <person name="Storesund J.E."/>
            <person name="Kallscheuer N."/>
            <person name="Luecker S."/>
            <person name="Lage O.M."/>
            <person name="Pohl T."/>
            <person name="Merkel B.J."/>
            <person name="Hornburger P."/>
            <person name="Mueller R.-W."/>
            <person name="Bruemmer F."/>
            <person name="Labrenz M."/>
            <person name="Spormann A.M."/>
            <person name="Op den Camp H."/>
            <person name="Overmann J."/>
            <person name="Amann R."/>
            <person name="Jetten M.S.M."/>
            <person name="Mascher T."/>
            <person name="Medema M.H."/>
            <person name="Devos D.P."/>
            <person name="Kaster A.-K."/>
            <person name="Ovreas L."/>
            <person name="Rohde M."/>
            <person name="Galperin M.Y."/>
            <person name="Jogler C."/>
        </authorList>
    </citation>
    <scope>NUCLEOTIDE SEQUENCE [LARGE SCALE GENOMIC DNA]</scope>
    <source>
        <strain evidence="2 3">TBK1r</strain>
    </source>
</reference>
<dbReference type="RefSeq" id="WP_145207102.1">
    <property type="nucleotide sequence ID" value="NZ_CP036432.1"/>
</dbReference>
<proteinExistence type="predicted"/>
<dbReference type="EMBL" id="CP036432">
    <property type="protein sequence ID" value="QDV81276.1"/>
    <property type="molecule type" value="Genomic_DNA"/>
</dbReference>
<dbReference type="Pfam" id="PF10263">
    <property type="entry name" value="SprT-like"/>
    <property type="match status" value="1"/>
</dbReference>
<keyword evidence="3" id="KW-1185">Reference proteome</keyword>
<organism evidence="2 3">
    <name type="scientific">Stieleria magnilauensis</name>
    <dbReference type="NCBI Taxonomy" id="2527963"/>
    <lineage>
        <taxon>Bacteria</taxon>
        <taxon>Pseudomonadati</taxon>
        <taxon>Planctomycetota</taxon>
        <taxon>Planctomycetia</taxon>
        <taxon>Pirellulales</taxon>
        <taxon>Pirellulaceae</taxon>
        <taxon>Stieleria</taxon>
    </lineage>
</organism>
<dbReference type="InterPro" id="IPR006640">
    <property type="entry name" value="SprT-like_domain"/>
</dbReference>
<feature type="domain" description="SprT-like" evidence="1">
    <location>
        <begin position="16"/>
        <end position="121"/>
    </location>
</feature>
<protein>
    <submittedName>
        <fullName evidence="2">SprT-like family protein</fullName>
    </submittedName>
</protein>
<dbReference type="Proteomes" id="UP000318081">
    <property type="component" value="Chromosome"/>
</dbReference>
<sequence length="210" mass="24123">MEHPKPTRENYAELQRAWDYFNQRLFGKELPTCMITLQRFHKSAGYFVPGGWHDDSGIISDEISLNPAYLTPHLEQGDLKQPLSTLVHEQCHQWQHHYGERKSLRGYHNREWARKMELVGLVASRTGKPGGKKTGYGISHYIEDGGRFEVACQALLEKGFTISWRDNWNRVPKGVKKTHYKCPACGTSCWARPRWAFTCGICNAAMEELG</sequence>
<accession>A0ABX5XIP5</accession>
<evidence type="ECO:0000313" key="2">
    <source>
        <dbReference type="EMBL" id="QDV81276.1"/>
    </source>
</evidence>
<evidence type="ECO:0000313" key="3">
    <source>
        <dbReference type="Proteomes" id="UP000318081"/>
    </source>
</evidence>